<gene>
    <name evidence="3" type="ORF">GCM10010979_24270</name>
</gene>
<dbReference type="InterPro" id="IPR002587">
    <property type="entry name" value="Myo-inos-1-P_Synthase"/>
</dbReference>
<dbReference type="Pfam" id="PF01658">
    <property type="entry name" value="Inos-1-P_synth"/>
    <property type="match status" value="1"/>
</dbReference>
<comment type="caution">
    <text evidence="3">The sequence shown here is derived from an EMBL/GenBank/DDBJ whole genome shotgun (WGS) entry which is preliminary data.</text>
</comment>
<dbReference type="PANTHER" id="PTHR43125:SF1">
    <property type="entry name" value="INOSITOL-3-PHOSPHATE SYNTHASE"/>
    <property type="match status" value="1"/>
</dbReference>
<organism evidence="3 4">
    <name type="scientific">Conyzicola nivalis</name>
    <dbReference type="NCBI Taxonomy" id="1477021"/>
    <lineage>
        <taxon>Bacteria</taxon>
        <taxon>Bacillati</taxon>
        <taxon>Actinomycetota</taxon>
        <taxon>Actinomycetes</taxon>
        <taxon>Micrococcales</taxon>
        <taxon>Microbacteriaceae</taxon>
        <taxon>Conyzicola</taxon>
    </lineage>
</organism>
<sequence length="355" mass="38018">MTIRIAIAGVGNCANALIQGVTFYADADDDSVVPGLMHTRFGPHSIGDMRFVAAFDVDAAKVGSDLCEAMWASENDTYRFAEVGATGVSVQRGPTLDGLGSYYREVVEESDAPQVDVANALRESGADVLVCYLPVGSDEAAKFYAQAAIDAGVAFVNALPVFIASDPEWAAKFTAAGVPIVGDDIKSQLGATITHRVLARLFEERGLMLDRTYQLNVGGNMDFKNMLERSRLQSKKISKTQAVTSNIAAHLPADDVHIGPSDHVPWLTDRKFAYVRLEGHGFGNAPTSLEYKLEVWDSPNSAGVVIDAIRAAKIALDAGLGGPLEAASAYFMKSPSVQYPDPVARELLETFIAEN</sequence>
<dbReference type="EMBL" id="BMGB01000001">
    <property type="protein sequence ID" value="GGB08872.1"/>
    <property type="molecule type" value="Genomic_DNA"/>
</dbReference>
<protein>
    <recommendedName>
        <fullName evidence="2">Myo-inositol-1-phosphate synthase GAPDH-like domain-containing protein</fullName>
    </recommendedName>
</protein>
<dbReference type="PIRSF" id="PIRSF015578">
    <property type="entry name" value="Myoinos-ppht_syn"/>
    <property type="match status" value="1"/>
</dbReference>
<comment type="similarity">
    <text evidence="1">Belongs to the myo-inositol 1-phosphate synthase family.</text>
</comment>
<dbReference type="SUPFAM" id="SSF51735">
    <property type="entry name" value="NAD(P)-binding Rossmann-fold domains"/>
    <property type="match status" value="1"/>
</dbReference>
<dbReference type="Gene3D" id="3.40.50.720">
    <property type="entry name" value="NAD(P)-binding Rossmann-like Domain"/>
    <property type="match status" value="1"/>
</dbReference>
<dbReference type="SUPFAM" id="SSF55347">
    <property type="entry name" value="Glyceraldehyde-3-phosphate dehydrogenase-like, C-terminal domain"/>
    <property type="match status" value="1"/>
</dbReference>
<dbReference type="GO" id="GO:0006021">
    <property type="term" value="P:inositol biosynthetic process"/>
    <property type="evidence" value="ECO:0007669"/>
    <property type="project" value="InterPro"/>
</dbReference>
<dbReference type="InterPro" id="IPR013021">
    <property type="entry name" value="Myo-inos-1-P_Synthase_GAPDH"/>
</dbReference>
<name>A0A916SNG7_9MICO</name>
<dbReference type="InterPro" id="IPR052199">
    <property type="entry name" value="MIPS"/>
</dbReference>
<dbReference type="InterPro" id="IPR036291">
    <property type="entry name" value="NAD(P)-bd_dom_sf"/>
</dbReference>
<dbReference type="Proteomes" id="UP000606922">
    <property type="component" value="Unassembled WGS sequence"/>
</dbReference>
<evidence type="ECO:0000313" key="4">
    <source>
        <dbReference type="Proteomes" id="UP000606922"/>
    </source>
</evidence>
<proteinExistence type="inferred from homology"/>
<dbReference type="PANTHER" id="PTHR43125">
    <property type="entry name" value="INOSITOL-3-PHOSPHATE SYNTHASE"/>
    <property type="match status" value="1"/>
</dbReference>
<evidence type="ECO:0000256" key="1">
    <source>
        <dbReference type="ARBA" id="ARBA00010813"/>
    </source>
</evidence>
<feature type="domain" description="Myo-inositol-1-phosphate synthase GAPDH-like" evidence="2">
    <location>
        <begin position="190"/>
        <end position="298"/>
    </location>
</feature>
<dbReference type="GO" id="GO:0008654">
    <property type="term" value="P:phospholipid biosynthetic process"/>
    <property type="evidence" value="ECO:0007669"/>
    <property type="project" value="InterPro"/>
</dbReference>
<keyword evidence="4" id="KW-1185">Reference proteome</keyword>
<dbReference type="AlphaFoldDB" id="A0A916SNG7"/>
<dbReference type="Gene3D" id="3.30.360.10">
    <property type="entry name" value="Dihydrodipicolinate Reductase, domain 2"/>
    <property type="match status" value="1"/>
</dbReference>
<dbReference type="RefSeq" id="WP_188510853.1">
    <property type="nucleotide sequence ID" value="NZ_BMGB01000001.1"/>
</dbReference>
<evidence type="ECO:0000313" key="3">
    <source>
        <dbReference type="EMBL" id="GGB08872.1"/>
    </source>
</evidence>
<reference evidence="3" key="1">
    <citation type="journal article" date="2014" name="Int. J. Syst. Evol. Microbiol.">
        <title>Complete genome sequence of Corynebacterium casei LMG S-19264T (=DSM 44701T), isolated from a smear-ripened cheese.</title>
        <authorList>
            <consortium name="US DOE Joint Genome Institute (JGI-PGF)"/>
            <person name="Walter F."/>
            <person name="Albersmeier A."/>
            <person name="Kalinowski J."/>
            <person name="Ruckert C."/>
        </authorList>
    </citation>
    <scope>NUCLEOTIDE SEQUENCE</scope>
    <source>
        <strain evidence="3">CGMCC 1.12813</strain>
    </source>
</reference>
<dbReference type="GO" id="GO:0004512">
    <property type="term" value="F:inositol-3-phosphate synthase activity"/>
    <property type="evidence" value="ECO:0007669"/>
    <property type="project" value="InterPro"/>
</dbReference>
<reference evidence="3" key="2">
    <citation type="submission" date="2020-09" db="EMBL/GenBank/DDBJ databases">
        <authorList>
            <person name="Sun Q."/>
            <person name="Zhou Y."/>
        </authorList>
    </citation>
    <scope>NUCLEOTIDE SEQUENCE</scope>
    <source>
        <strain evidence="3">CGMCC 1.12813</strain>
    </source>
</reference>
<accession>A0A916SNG7</accession>
<evidence type="ECO:0000259" key="2">
    <source>
        <dbReference type="Pfam" id="PF01658"/>
    </source>
</evidence>